<organism evidence="1">
    <name type="scientific">uncultured Lysobacter sp</name>
    <dbReference type="NCBI Taxonomy" id="271060"/>
    <lineage>
        <taxon>Bacteria</taxon>
        <taxon>Pseudomonadati</taxon>
        <taxon>Pseudomonadota</taxon>
        <taxon>Gammaproteobacteria</taxon>
        <taxon>Lysobacterales</taxon>
        <taxon>Lysobacteraceae</taxon>
        <taxon>Lysobacter</taxon>
        <taxon>environmental samples</taxon>
    </lineage>
</organism>
<name>A0A6J4KNA9_9GAMM</name>
<reference evidence="1" key="1">
    <citation type="submission" date="2020-02" db="EMBL/GenBank/DDBJ databases">
        <authorList>
            <person name="Meier V. D."/>
        </authorList>
    </citation>
    <scope>NUCLEOTIDE SEQUENCE</scope>
    <source>
        <strain evidence="1">AVDCRST_MAG71</strain>
    </source>
</reference>
<feature type="non-terminal residue" evidence="1">
    <location>
        <position position="166"/>
    </location>
</feature>
<dbReference type="AlphaFoldDB" id="A0A6J4KNA9"/>
<protein>
    <submittedName>
        <fullName evidence="1">Uncharacterized protein</fullName>
    </submittedName>
</protein>
<dbReference type="EMBL" id="CADCUA010000177">
    <property type="protein sequence ID" value="CAA9309559.1"/>
    <property type="molecule type" value="Genomic_DNA"/>
</dbReference>
<feature type="non-terminal residue" evidence="1">
    <location>
        <position position="1"/>
    </location>
</feature>
<sequence length="166" mass="17837">VPPLQGRRSTLRHPHGCTGVDAGAAVLLQRVQRRRGRASAAWRDATCGFRCDAGDIAGRARHASAWIRHPCAADLLGRLAVPAGGACPEVATDASLRRHLARGQRLRVSRAEPDRADRAFVQWHGVFACSSGPARGSGVYRLPVVARRSRPSFDRRPGPRGRSGGL</sequence>
<accession>A0A6J4KNA9</accession>
<evidence type="ECO:0000313" key="1">
    <source>
        <dbReference type="EMBL" id="CAA9309559.1"/>
    </source>
</evidence>
<proteinExistence type="predicted"/>
<gene>
    <name evidence="1" type="ORF">AVDCRST_MAG71-603</name>
</gene>